<evidence type="ECO:0000256" key="11">
    <source>
        <dbReference type="ARBA" id="ARBA00023053"/>
    </source>
</evidence>
<protein>
    <submittedName>
        <fullName evidence="17">NADH:ubiquinone oxidoreductase, Na(+)-translocating, C subunit</fullName>
    </submittedName>
</protein>
<keyword evidence="4" id="KW-0597">Phosphoprotein</keyword>
<dbReference type="PANTHER" id="PTHR37838">
    <property type="entry name" value="NA(+)-TRANSLOCATING NADH-QUINONE REDUCTASE SUBUNIT C"/>
    <property type="match status" value="1"/>
</dbReference>
<evidence type="ECO:0000256" key="6">
    <source>
        <dbReference type="ARBA" id="ARBA00022643"/>
    </source>
</evidence>
<dbReference type="GO" id="GO:0016655">
    <property type="term" value="F:oxidoreductase activity, acting on NAD(P)H, quinone or similar compound as acceptor"/>
    <property type="evidence" value="ECO:0007669"/>
    <property type="project" value="InterPro"/>
</dbReference>
<reference evidence="17" key="1">
    <citation type="journal article" date="2013" name="Environ. Microbiol.">
        <title>Microbiota from the distal guts of lean and obese adolescents exhibit partial functional redundancy besides clear differences in community structure.</title>
        <authorList>
            <person name="Ferrer M."/>
            <person name="Ruiz A."/>
            <person name="Lanza F."/>
            <person name="Haange S.B."/>
            <person name="Oberbach A."/>
            <person name="Till H."/>
            <person name="Bargiela R."/>
            <person name="Campoy C."/>
            <person name="Segura M.T."/>
            <person name="Richter M."/>
            <person name="von Bergen M."/>
            <person name="Seifert J."/>
            <person name="Suarez A."/>
        </authorList>
    </citation>
    <scope>NUCLEOTIDE SEQUENCE</scope>
</reference>
<dbReference type="SMART" id="SM00900">
    <property type="entry name" value="FMN_bind"/>
    <property type="match status" value="1"/>
</dbReference>
<evidence type="ECO:0000256" key="8">
    <source>
        <dbReference type="ARBA" id="ARBA00022967"/>
    </source>
</evidence>
<keyword evidence="15" id="KW-0739">Sodium transport</keyword>
<evidence type="ECO:0000313" key="17">
    <source>
        <dbReference type="EMBL" id="EKC57715.1"/>
    </source>
</evidence>
<name>K1SV66_9ZZZZ</name>
<evidence type="ECO:0000256" key="15">
    <source>
        <dbReference type="ARBA" id="ARBA00023201"/>
    </source>
</evidence>
<dbReference type="GO" id="GO:0010181">
    <property type="term" value="F:FMN binding"/>
    <property type="evidence" value="ECO:0007669"/>
    <property type="project" value="InterPro"/>
</dbReference>
<keyword evidence="14" id="KW-0472">Membrane</keyword>
<keyword evidence="13 17" id="KW-0830">Ubiquinone</keyword>
<keyword evidence="1" id="KW-0813">Transport</keyword>
<dbReference type="InterPro" id="IPR010204">
    <property type="entry name" value="NqrC"/>
</dbReference>
<dbReference type="PANTHER" id="PTHR37838:SF1">
    <property type="entry name" value="NA(+)-TRANSLOCATING NADH-QUINONE REDUCTASE SUBUNIT C"/>
    <property type="match status" value="1"/>
</dbReference>
<dbReference type="GO" id="GO:0006814">
    <property type="term" value="P:sodium ion transport"/>
    <property type="evidence" value="ECO:0007669"/>
    <property type="project" value="UniProtKB-KW"/>
</dbReference>
<dbReference type="AlphaFoldDB" id="K1SV66"/>
<keyword evidence="10" id="KW-0520">NAD</keyword>
<keyword evidence="9" id="KW-1133">Transmembrane helix</keyword>
<keyword evidence="12" id="KW-0406">Ion transport</keyword>
<keyword evidence="11" id="KW-0915">Sodium</keyword>
<keyword evidence="7" id="KW-0812">Transmembrane</keyword>
<dbReference type="GO" id="GO:0016020">
    <property type="term" value="C:membrane"/>
    <property type="evidence" value="ECO:0007669"/>
    <property type="project" value="InterPro"/>
</dbReference>
<evidence type="ECO:0000256" key="12">
    <source>
        <dbReference type="ARBA" id="ARBA00023065"/>
    </source>
</evidence>
<evidence type="ECO:0000256" key="10">
    <source>
        <dbReference type="ARBA" id="ARBA00023027"/>
    </source>
</evidence>
<dbReference type="InterPro" id="IPR007329">
    <property type="entry name" value="FMN-bd"/>
</dbReference>
<dbReference type="Pfam" id="PF04205">
    <property type="entry name" value="FMN_bind"/>
    <property type="match status" value="1"/>
</dbReference>
<feature type="non-terminal residue" evidence="17">
    <location>
        <position position="1"/>
    </location>
</feature>
<evidence type="ECO:0000256" key="13">
    <source>
        <dbReference type="ARBA" id="ARBA00023075"/>
    </source>
</evidence>
<evidence type="ECO:0000256" key="7">
    <source>
        <dbReference type="ARBA" id="ARBA00022692"/>
    </source>
</evidence>
<evidence type="ECO:0000256" key="1">
    <source>
        <dbReference type="ARBA" id="ARBA00022448"/>
    </source>
</evidence>
<evidence type="ECO:0000259" key="16">
    <source>
        <dbReference type="SMART" id="SM00900"/>
    </source>
</evidence>
<evidence type="ECO:0000256" key="14">
    <source>
        <dbReference type="ARBA" id="ARBA00023136"/>
    </source>
</evidence>
<evidence type="ECO:0000256" key="9">
    <source>
        <dbReference type="ARBA" id="ARBA00022989"/>
    </source>
</evidence>
<proteinExistence type="predicted"/>
<comment type="caution">
    <text evidence="17">The sequence shown here is derived from an EMBL/GenBank/DDBJ whole genome shotgun (WGS) entry which is preliminary data.</text>
</comment>
<feature type="domain" description="FMN-binding" evidence="16">
    <location>
        <begin position="13"/>
        <end position="112"/>
    </location>
</feature>
<sequence>GQKKTVYSVKGRGLWGGISGFIAVDADNNTIYGVYFNHEGETAGLGAEIKDNLKWQQKFQGKKIHKDGVEGIALGVEKDAPASDPNNVDAVTGATLTSNGVDAMLKEGLAKFIK</sequence>
<keyword evidence="3" id="KW-0997">Cell inner membrane</keyword>
<evidence type="ECO:0000256" key="4">
    <source>
        <dbReference type="ARBA" id="ARBA00022553"/>
    </source>
</evidence>
<keyword evidence="2" id="KW-1003">Cell membrane</keyword>
<keyword evidence="6" id="KW-0288">FMN</keyword>
<keyword evidence="5" id="KW-0285">Flavoprotein</keyword>
<evidence type="ECO:0000256" key="3">
    <source>
        <dbReference type="ARBA" id="ARBA00022519"/>
    </source>
</evidence>
<gene>
    <name evidence="17" type="ORF">OBE_10383</name>
</gene>
<evidence type="ECO:0000256" key="2">
    <source>
        <dbReference type="ARBA" id="ARBA00022475"/>
    </source>
</evidence>
<accession>K1SV66</accession>
<evidence type="ECO:0000256" key="5">
    <source>
        <dbReference type="ARBA" id="ARBA00022630"/>
    </source>
</evidence>
<dbReference type="EMBL" id="AJWZ01007150">
    <property type="protein sequence ID" value="EKC57715.1"/>
    <property type="molecule type" value="Genomic_DNA"/>
</dbReference>
<keyword evidence="8" id="KW-1278">Translocase</keyword>
<organism evidence="17">
    <name type="scientific">human gut metagenome</name>
    <dbReference type="NCBI Taxonomy" id="408170"/>
    <lineage>
        <taxon>unclassified sequences</taxon>
        <taxon>metagenomes</taxon>
        <taxon>organismal metagenomes</taxon>
    </lineage>
</organism>